<dbReference type="CDD" id="cd03233">
    <property type="entry name" value="ABCG_PDR_domain1"/>
    <property type="match status" value="1"/>
</dbReference>
<evidence type="ECO:0000256" key="9">
    <source>
        <dbReference type="SAM" id="Phobius"/>
    </source>
</evidence>
<name>A0A8H3BAT6_9AGAM</name>
<gene>
    <name evidence="11" type="ORF">RDB_LOCUS80488</name>
</gene>
<feature type="domain" description="ABC transporter" evidence="10">
    <location>
        <begin position="143"/>
        <end position="393"/>
    </location>
</feature>
<sequence>MADNRPIPTNRRRSESVPADHFDAEGCAALSPTLSRLSQKEHHPFPSPTQSRRPDLIDEAERGNKSDPASTRPESIGTLVESGGADNGKFDFAHHVRALLNQADDEDIKHRKLSVGFSDLTVQGLGAAAKYQPTIWSLWSPKAIKQGIHEARHPPVKNILSNFNGTVKSGEMLLVLGSPGSGCTTLLKVLANQRQGYHKITGDVSYDGIDPEYLSAHYRGDVAYAPEDDTHFPSLSVKNTLAVAAKMRTPQNRANNRSRPEFVQNAVQTLATVLGLRHTFDTPVGDESIRGVSGGEKKRVSIAEMLAGRARIGCWDNSTRGLDSSTALEFVRALRIATDVGNTTTIVTIYQAAESLYRLFDKVCVIYEGRQIYFGPADMARQYFIDMGWEPANRQTTADFLVAVTDPLARTPRSGWADRVPRTAEEFAARWAENSEGRANRAEAEEYMRTPQDHLEKNHEDYKVSARAERANNMSRKSAYTVSIAMQVRAIMLRRLQIIRGDMAAPAITIASFVIQALIIGSVYLKLPQATIAYFSRGGVLFFAVFFGALVSMAEIPALYAQRPIVSRHQKAAFYHPFVEALALTIVDIPITFMAQGLFDVILYFMTGLQRDASKFFIFLLITVIMTLTMKAFFRALAALSGSESGAQAFAGMGILMLSMYTGYTIPRPSMIGALKWLTYINPIRYGFEAIVVNEFHGLNGECSQFAPSGPGYENVNIANQVCTTVGASPGESVVDGDTFVRLSFGYEYSNLWMNFGILMAFWIGFVAIFLAASERAGNMAGGATQLVFKQNAKIPSLDNPTGTTADPEKGDAPPDQIVQRRQKEAKDAQRGLPEQRSVFSWHHLNYDITAAGGKKRRLLDDVSGFVAPGKMTALMGESGAGKTTLLNALAERVSTGVITGDRFVDGHELPRDFASQTGYVQQMDIHMASTTVREALMFSAELRQPTSVSREEKRAYVEDVIKMCAMESYADAIIGKVGEGLNVEQRKRLTIGVELAAKPELLLFLDEPTSGLDSQSAWAIVDFLRSLADKGQAILCTIHQPSSELFQAFDRLLLLRKGGQTCYFGDLGENATTLISYLERNGGRKCESDENPAEYMLDVIGAGATASSDIDWHAAWKESSEATDLEKELEHLHGEGCERHIPSDKKVSAYATGFMNQLRVLLDRAFRHSVRSPDYVMSKTFLNIFSGLFIGFTFFKADNSIQGAQNKLFSVFMATILASSLSNQLQVEFINLRNIYEYREQQSKMYSWPAQVASSILVELPFNIFGTSLFFFSWYWTIGYPSSADRTGYAFFVICFIFPIYYTTFSQFVAAMSPDAAISGVLFSLFFAFVIILQQRSLTTVQSTNSLLEMDVPPVSVYLSHRRCSQVEIQTLNPPSGQTCGAYMNQYISQMGGYLLNGNDSSNCQFCPRSSSDAYLSQLNMSFSHRWRNVGFLFVYIIFNIFLVFLFTYIFRIRRFNPIALVQGVVSKVKAKK</sequence>
<evidence type="ECO:0000313" key="11">
    <source>
        <dbReference type="EMBL" id="CAE6452528.1"/>
    </source>
</evidence>
<evidence type="ECO:0000256" key="3">
    <source>
        <dbReference type="ARBA" id="ARBA00022692"/>
    </source>
</evidence>
<dbReference type="SMART" id="SM00382">
    <property type="entry name" value="AAA"/>
    <property type="match status" value="2"/>
</dbReference>
<evidence type="ECO:0000256" key="6">
    <source>
        <dbReference type="ARBA" id="ARBA00022989"/>
    </source>
</evidence>
<evidence type="ECO:0000259" key="10">
    <source>
        <dbReference type="PROSITE" id="PS50893"/>
    </source>
</evidence>
<feature type="transmembrane region" description="Helical" evidence="9">
    <location>
        <begin position="1176"/>
        <end position="1196"/>
    </location>
</feature>
<evidence type="ECO:0000256" key="8">
    <source>
        <dbReference type="SAM" id="MobiDB-lite"/>
    </source>
</evidence>
<dbReference type="GO" id="GO:0140359">
    <property type="term" value="F:ABC-type transporter activity"/>
    <property type="evidence" value="ECO:0007669"/>
    <property type="project" value="InterPro"/>
</dbReference>
<dbReference type="EMBL" id="CAJMWQ010001491">
    <property type="protein sequence ID" value="CAE6452528.1"/>
    <property type="molecule type" value="Genomic_DNA"/>
</dbReference>
<protein>
    <recommendedName>
        <fullName evidence="10">ABC transporter domain-containing protein</fullName>
    </recommendedName>
</protein>
<keyword evidence="4" id="KW-0547">Nucleotide-binding</keyword>
<evidence type="ECO:0000256" key="7">
    <source>
        <dbReference type="ARBA" id="ARBA00023136"/>
    </source>
</evidence>
<dbReference type="PANTHER" id="PTHR19241">
    <property type="entry name" value="ATP-BINDING CASSETTE TRANSPORTER"/>
    <property type="match status" value="1"/>
</dbReference>
<keyword evidence="5" id="KW-0067">ATP-binding</keyword>
<dbReference type="Pfam" id="PF14510">
    <property type="entry name" value="ABC_trans_N"/>
    <property type="match status" value="1"/>
</dbReference>
<feature type="transmembrane region" description="Helical" evidence="9">
    <location>
        <begin position="539"/>
        <end position="561"/>
    </location>
</feature>
<feature type="transmembrane region" description="Helical" evidence="9">
    <location>
        <begin position="581"/>
        <end position="604"/>
    </location>
</feature>
<feature type="transmembrane region" description="Helical" evidence="9">
    <location>
        <begin position="616"/>
        <end position="634"/>
    </location>
</feature>
<feature type="compositionally biased region" description="Basic and acidic residues" evidence="8">
    <location>
        <begin position="12"/>
        <end position="24"/>
    </location>
</feature>
<dbReference type="InterPro" id="IPR003439">
    <property type="entry name" value="ABC_transporter-like_ATP-bd"/>
</dbReference>
<feature type="transmembrane region" description="Helical" evidence="9">
    <location>
        <begin position="1431"/>
        <end position="1452"/>
    </location>
</feature>
<dbReference type="InterPro" id="IPR010929">
    <property type="entry name" value="PDR_CDR_ABC"/>
</dbReference>
<dbReference type="InterPro" id="IPR034003">
    <property type="entry name" value="ABCG_PDR_2"/>
</dbReference>
<dbReference type="SUPFAM" id="SSF52540">
    <property type="entry name" value="P-loop containing nucleoside triphosphate hydrolases"/>
    <property type="match status" value="2"/>
</dbReference>
<feature type="transmembrane region" description="Helical" evidence="9">
    <location>
        <begin position="752"/>
        <end position="773"/>
    </location>
</feature>
<dbReference type="CDD" id="cd03232">
    <property type="entry name" value="ABCG_PDR_domain2"/>
    <property type="match status" value="1"/>
</dbReference>
<feature type="transmembrane region" description="Helical" evidence="9">
    <location>
        <begin position="1317"/>
        <end position="1334"/>
    </location>
</feature>
<dbReference type="PROSITE" id="PS50893">
    <property type="entry name" value="ABC_TRANSPORTER_2"/>
    <property type="match status" value="2"/>
</dbReference>
<keyword evidence="3 9" id="KW-0812">Transmembrane</keyword>
<dbReference type="InterPro" id="IPR017871">
    <property type="entry name" value="ABC_transporter-like_CS"/>
</dbReference>
<feature type="transmembrane region" description="Helical" evidence="9">
    <location>
        <begin position="646"/>
        <end position="666"/>
    </location>
</feature>
<feature type="domain" description="ABC transporter" evidence="10">
    <location>
        <begin position="844"/>
        <end position="1083"/>
    </location>
</feature>
<evidence type="ECO:0000313" key="12">
    <source>
        <dbReference type="Proteomes" id="UP000663826"/>
    </source>
</evidence>
<dbReference type="GO" id="GO:0005524">
    <property type="term" value="F:ATP binding"/>
    <property type="evidence" value="ECO:0007669"/>
    <property type="project" value="UniProtKB-KW"/>
</dbReference>
<dbReference type="InterPro" id="IPR003593">
    <property type="entry name" value="AAA+_ATPase"/>
</dbReference>
<feature type="transmembrane region" description="Helical" evidence="9">
    <location>
        <begin position="503"/>
        <end position="527"/>
    </location>
</feature>
<organism evidence="11 12">
    <name type="scientific">Rhizoctonia solani</name>
    <dbReference type="NCBI Taxonomy" id="456999"/>
    <lineage>
        <taxon>Eukaryota</taxon>
        <taxon>Fungi</taxon>
        <taxon>Dikarya</taxon>
        <taxon>Basidiomycota</taxon>
        <taxon>Agaricomycotina</taxon>
        <taxon>Agaricomycetes</taxon>
        <taxon>Cantharellales</taxon>
        <taxon>Ceratobasidiaceae</taxon>
        <taxon>Rhizoctonia</taxon>
    </lineage>
</organism>
<dbReference type="Pfam" id="PF00005">
    <property type="entry name" value="ABC_tran"/>
    <property type="match status" value="2"/>
</dbReference>
<dbReference type="InterPro" id="IPR034001">
    <property type="entry name" value="ABCG_PDR_1"/>
</dbReference>
<keyword evidence="6 9" id="KW-1133">Transmembrane helix</keyword>
<dbReference type="InterPro" id="IPR013525">
    <property type="entry name" value="ABC2_TM"/>
</dbReference>
<comment type="subcellular location">
    <subcellularLocation>
        <location evidence="1">Membrane</location>
        <topology evidence="1">Multi-pass membrane protein</topology>
    </subcellularLocation>
</comment>
<dbReference type="PROSITE" id="PS00211">
    <property type="entry name" value="ABC_TRANSPORTER_1"/>
    <property type="match status" value="1"/>
</dbReference>
<evidence type="ECO:0000256" key="5">
    <source>
        <dbReference type="ARBA" id="ARBA00022840"/>
    </source>
</evidence>
<feature type="compositionally biased region" description="Basic and acidic residues" evidence="8">
    <location>
        <begin position="52"/>
        <end position="65"/>
    </location>
</feature>
<keyword evidence="2" id="KW-0813">Transport</keyword>
<dbReference type="InterPro" id="IPR029481">
    <property type="entry name" value="ABC_trans_N"/>
</dbReference>
<dbReference type="FunFam" id="3.40.50.300:FF:000054">
    <property type="entry name" value="ABC multidrug transporter atrF"/>
    <property type="match status" value="1"/>
</dbReference>
<dbReference type="Pfam" id="PF06422">
    <property type="entry name" value="PDR_CDR"/>
    <property type="match status" value="2"/>
</dbReference>
<feature type="transmembrane region" description="Helical" evidence="9">
    <location>
        <begin position="1208"/>
        <end position="1226"/>
    </location>
</feature>
<dbReference type="InterPro" id="IPR027417">
    <property type="entry name" value="P-loop_NTPase"/>
</dbReference>
<dbReference type="Pfam" id="PF01061">
    <property type="entry name" value="ABC2_membrane"/>
    <property type="match status" value="2"/>
</dbReference>
<feature type="transmembrane region" description="Helical" evidence="9">
    <location>
        <begin position="1253"/>
        <end position="1277"/>
    </location>
</feature>
<dbReference type="GO" id="GO:0016020">
    <property type="term" value="C:membrane"/>
    <property type="evidence" value="ECO:0007669"/>
    <property type="project" value="UniProtKB-SubCell"/>
</dbReference>
<dbReference type="GO" id="GO:0016887">
    <property type="term" value="F:ATP hydrolysis activity"/>
    <property type="evidence" value="ECO:0007669"/>
    <property type="project" value="InterPro"/>
</dbReference>
<evidence type="ECO:0000256" key="1">
    <source>
        <dbReference type="ARBA" id="ARBA00004141"/>
    </source>
</evidence>
<dbReference type="Gene3D" id="3.40.50.300">
    <property type="entry name" value="P-loop containing nucleotide triphosphate hydrolases"/>
    <property type="match status" value="2"/>
</dbReference>
<comment type="caution">
    <text evidence="11">The sequence shown here is derived from an EMBL/GenBank/DDBJ whole genome shotgun (WGS) entry which is preliminary data.</text>
</comment>
<feature type="region of interest" description="Disordered" evidence="8">
    <location>
        <begin position="1"/>
        <end position="82"/>
    </location>
</feature>
<evidence type="ECO:0000256" key="4">
    <source>
        <dbReference type="ARBA" id="ARBA00022741"/>
    </source>
</evidence>
<proteinExistence type="predicted"/>
<reference evidence="11" key="1">
    <citation type="submission" date="2021-01" db="EMBL/GenBank/DDBJ databases">
        <authorList>
            <person name="Kaushik A."/>
        </authorList>
    </citation>
    <scope>NUCLEOTIDE SEQUENCE</scope>
    <source>
        <strain evidence="11">AG1-1B</strain>
    </source>
</reference>
<keyword evidence="7 9" id="KW-0472">Membrane</keyword>
<dbReference type="Proteomes" id="UP000663826">
    <property type="component" value="Unassembled WGS sequence"/>
</dbReference>
<evidence type="ECO:0000256" key="2">
    <source>
        <dbReference type="ARBA" id="ARBA00022448"/>
    </source>
</evidence>
<feature type="transmembrane region" description="Helical" evidence="9">
    <location>
        <begin position="1289"/>
        <end position="1311"/>
    </location>
</feature>
<accession>A0A8H3BAT6</accession>